<feature type="region of interest" description="Disordered" evidence="6">
    <location>
        <begin position="29"/>
        <end position="50"/>
    </location>
</feature>
<evidence type="ECO:0000256" key="4">
    <source>
        <dbReference type="ARBA" id="ARBA00022747"/>
    </source>
</evidence>
<evidence type="ECO:0000313" key="8">
    <source>
        <dbReference type="EMBL" id="MFB9315048.1"/>
    </source>
</evidence>
<proteinExistence type="predicted"/>
<dbReference type="GO" id="GO:0008168">
    <property type="term" value="F:methyltransferase activity"/>
    <property type="evidence" value="ECO:0007669"/>
    <property type="project" value="UniProtKB-KW"/>
</dbReference>
<protein>
    <recommendedName>
        <fullName evidence="1">site-specific DNA-methyltransferase (adenine-specific)</fullName>
        <ecNumber evidence="1">2.1.1.72</ecNumber>
    </recommendedName>
</protein>
<evidence type="ECO:0000256" key="1">
    <source>
        <dbReference type="ARBA" id="ARBA00011900"/>
    </source>
</evidence>
<evidence type="ECO:0000313" key="9">
    <source>
        <dbReference type="Proteomes" id="UP001589750"/>
    </source>
</evidence>
<dbReference type="CDD" id="cd02440">
    <property type="entry name" value="AdoMet_MTases"/>
    <property type="match status" value="1"/>
</dbReference>
<dbReference type="InterPro" id="IPR029063">
    <property type="entry name" value="SAM-dependent_MTases_sf"/>
</dbReference>
<reference evidence="8 9" key="1">
    <citation type="submission" date="2024-09" db="EMBL/GenBank/DDBJ databases">
        <authorList>
            <person name="Sun Q."/>
            <person name="Mori K."/>
        </authorList>
    </citation>
    <scope>NUCLEOTIDE SEQUENCE [LARGE SCALE GENOMIC DNA]</scope>
    <source>
        <strain evidence="8 9">JCM 9626</strain>
    </source>
</reference>
<dbReference type="RefSeq" id="WP_140007353.1">
    <property type="nucleotide sequence ID" value="NZ_JBHMDG010000028.1"/>
</dbReference>
<keyword evidence="4" id="KW-0680">Restriction system</keyword>
<dbReference type="SUPFAM" id="SSF53335">
    <property type="entry name" value="S-adenosyl-L-methionine-dependent methyltransferases"/>
    <property type="match status" value="1"/>
</dbReference>
<feature type="domain" description="DNA methylase adenine-specific" evidence="7">
    <location>
        <begin position="59"/>
        <end position="276"/>
    </location>
</feature>
<evidence type="ECO:0000256" key="2">
    <source>
        <dbReference type="ARBA" id="ARBA00022603"/>
    </source>
</evidence>
<dbReference type="PROSITE" id="PS00092">
    <property type="entry name" value="N6_MTASE"/>
    <property type="match status" value="1"/>
</dbReference>
<evidence type="ECO:0000256" key="5">
    <source>
        <dbReference type="ARBA" id="ARBA00047942"/>
    </source>
</evidence>
<evidence type="ECO:0000259" key="7">
    <source>
        <dbReference type="Pfam" id="PF02384"/>
    </source>
</evidence>
<name>A0ABV5KE83_9ACTN</name>
<evidence type="ECO:0000256" key="6">
    <source>
        <dbReference type="SAM" id="MobiDB-lite"/>
    </source>
</evidence>
<dbReference type="PANTHER" id="PTHR33841:SF1">
    <property type="entry name" value="DNA METHYLTRANSFERASE A"/>
    <property type="match status" value="1"/>
</dbReference>
<sequence length="557" mass="57763">MEDLREAVRVAGWDAVLATVAAAHGLRPAADDAGDDAADDGGDEDPALAPWRDPAAAAHLGAVHESLLAERAADRVGSGSFYTPPLVVDWVLDRVLADLPDGATVVDPACGTGNFLVAAVRRLGPAAAGRVHGVDLDPVAVAIARLRLRLEAPAVDPRLLERTVRVGDGLGAHPDAPYDVVLGNPPFGGRLRPRAPVPTVAPAAYTDTSAVFLLRALDLAGPQGVVALVQPLSFLAARDAAPVRAAITARGAVTDFWTSPTPVFTGTPVLTCVPVVRLGVAPGEGLAPPHGAWGALAAPALGIPTVSPRTRGVLGDLGPCTADFRDQYYGLVAHVREGGDGTPLVTAGLVDPARCRWGETSTRFAKQDWAAPTVDLHSLHADGALSAWVRARLVPKVLVAPQGRVVEAVVDVEGAWLPSVPVVSLAVGPDRLWHALAVLLAPPVVAQAAATYAGTGLSARALKLSARQVAALPLPADRDAWDAGAVLARAAQEASDAERPDALRAVGEAMCAAYDDHAALDWWLQRVEKRAESRVRSAGRLPTFSQATTPRNLRGGD</sequence>
<keyword evidence="3" id="KW-0808">Transferase</keyword>
<organism evidence="8 9">
    <name type="scientific">Nocardioides plantarum</name>
    <dbReference type="NCBI Taxonomy" id="29299"/>
    <lineage>
        <taxon>Bacteria</taxon>
        <taxon>Bacillati</taxon>
        <taxon>Actinomycetota</taxon>
        <taxon>Actinomycetes</taxon>
        <taxon>Propionibacteriales</taxon>
        <taxon>Nocardioidaceae</taxon>
        <taxon>Nocardioides</taxon>
    </lineage>
</organism>
<keyword evidence="2 8" id="KW-0489">Methyltransferase</keyword>
<feature type="compositionally biased region" description="Acidic residues" evidence="6">
    <location>
        <begin position="32"/>
        <end position="46"/>
    </location>
</feature>
<feature type="region of interest" description="Disordered" evidence="6">
    <location>
        <begin position="535"/>
        <end position="557"/>
    </location>
</feature>
<dbReference type="EC" id="2.1.1.72" evidence="1"/>
<dbReference type="InterPro" id="IPR003356">
    <property type="entry name" value="DNA_methylase_A-5"/>
</dbReference>
<dbReference type="Gene3D" id="3.40.50.150">
    <property type="entry name" value="Vaccinia Virus protein VP39"/>
    <property type="match status" value="1"/>
</dbReference>
<dbReference type="PRINTS" id="PR00507">
    <property type="entry name" value="N12N6MTFRASE"/>
</dbReference>
<comment type="catalytic activity">
    <reaction evidence="5">
        <text>a 2'-deoxyadenosine in DNA + S-adenosyl-L-methionine = an N(6)-methyl-2'-deoxyadenosine in DNA + S-adenosyl-L-homocysteine + H(+)</text>
        <dbReference type="Rhea" id="RHEA:15197"/>
        <dbReference type="Rhea" id="RHEA-COMP:12418"/>
        <dbReference type="Rhea" id="RHEA-COMP:12419"/>
        <dbReference type="ChEBI" id="CHEBI:15378"/>
        <dbReference type="ChEBI" id="CHEBI:57856"/>
        <dbReference type="ChEBI" id="CHEBI:59789"/>
        <dbReference type="ChEBI" id="CHEBI:90615"/>
        <dbReference type="ChEBI" id="CHEBI:90616"/>
        <dbReference type="EC" id="2.1.1.72"/>
    </reaction>
</comment>
<dbReference type="InterPro" id="IPR002052">
    <property type="entry name" value="DNA_methylase_N6_adenine_CS"/>
</dbReference>
<dbReference type="PANTHER" id="PTHR33841">
    <property type="entry name" value="DNA METHYLTRANSFERASE YEEA-RELATED"/>
    <property type="match status" value="1"/>
</dbReference>
<gene>
    <name evidence="8" type="ORF">ACFFRI_18490</name>
</gene>
<dbReference type="Pfam" id="PF02384">
    <property type="entry name" value="N6_Mtase"/>
    <property type="match status" value="1"/>
</dbReference>
<evidence type="ECO:0000256" key="3">
    <source>
        <dbReference type="ARBA" id="ARBA00022679"/>
    </source>
</evidence>
<keyword evidence="9" id="KW-1185">Reference proteome</keyword>
<dbReference type="Proteomes" id="UP001589750">
    <property type="component" value="Unassembled WGS sequence"/>
</dbReference>
<comment type="caution">
    <text evidence="8">The sequence shown here is derived from an EMBL/GenBank/DDBJ whole genome shotgun (WGS) entry which is preliminary data.</text>
</comment>
<dbReference type="EMBL" id="JBHMDG010000028">
    <property type="protein sequence ID" value="MFB9315048.1"/>
    <property type="molecule type" value="Genomic_DNA"/>
</dbReference>
<dbReference type="InterPro" id="IPR050953">
    <property type="entry name" value="N4_N6_ade-DNA_methylase"/>
</dbReference>
<dbReference type="GO" id="GO:0032259">
    <property type="term" value="P:methylation"/>
    <property type="evidence" value="ECO:0007669"/>
    <property type="project" value="UniProtKB-KW"/>
</dbReference>
<accession>A0ABV5KE83</accession>